<protein>
    <submittedName>
        <fullName evidence="2">Uncharacterized protein</fullName>
    </submittedName>
</protein>
<proteinExistence type="predicted"/>
<organism evidence="2 3">
    <name type="scientific">Cymbomonas tetramitiformis</name>
    <dbReference type="NCBI Taxonomy" id="36881"/>
    <lineage>
        <taxon>Eukaryota</taxon>
        <taxon>Viridiplantae</taxon>
        <taxon>Chlorophyta</taxon>
        <taxon>Pyramimonadophyceae</taxon>
        <taxon>Pyramimonadales</taxon>
        <taxon>Pyramimonadaceae</taxon>
        <taxon>Cymbomonas</taxon>
    </lineage>
</organism>
<keyword evidence="3" id="KW-1185">Reference proteome</keyword>
<name>A0AAE0BCV5_9CHLO</name>
<reference evidence="2 3" key="1">
    <citation type="journal article" date="2015" name="Genome Biol. Evol.">
        <title>Comparative Genomics of a Bacterivorous Green Alga Reveals Evolutionary Causalities and Consequences of Phago-Mixotrophic Mode of Nutrition.</title>
        <authorList>
            <person name="Burns J.A."/>
            <person name="Paasch A."/>
            <person name="Narechania A."/>
            <person name="Kim E."/>
        </authorList>
    </citation>
    <scope>NUCLEOTIDE SEQUENCE [LARGE SCALE GENOMIC DNA]</scope>
    <source>
        <strain evidence="2 3">PLY_AMNH</strain>
    </source>
</reference>
<feature type="region of interest" description="Disordered" evidence="1">
    <location>
        <begin position="1"/>
        <end position="38"/>
    </location>
</feature>
<evidence type="ECO:0000313" key="3">
    <source>
        <dbReference type="Proteomes" id="UP001190700"/>
    </source>
</evidence>
<feature type="compositionally biased region" description="Low complexity" evidence="1">
    <location>
        <begin position="1"/>
        <end position="25"/>
    </location>
</feature>
<sequence length="477" mass="52860">MSSSSSSVSTNTQSSSVSKSETPSSLNDGTGGSSESQLGINLNRLNEEYTEYHTCPNGCPMLFDSLQRKEWRKHTDPADHADPKASGCAVCVCGHMDADGNVCKAKRFSLDDGRRVQPTAWSIYFGMEAALDSLASQAGYARSYFSLNRRAPATDEFQAPPVWLSQLYAQAASYIQTVFGVDLFDPLQARVYRLGIDWEETFKNKSYSHGLILMHPTDLEPAISGQVQFSKVVQIVSGPRQPTSMRGHLQLLAKDIRKFATHGYRTCLDSAPVKTFLLIGIDADEPARAKLCSFVSHSGYTYCFNCKFVGNSFKGTLRFPGYCSPCAQTTYAERESQKKTISKAKAKQKYTNVTLRADAANPTEDSHVKDLSLIFEAAPWFDIVNGINFPVAHLFNHGIADPFLKVLFPGKTDKVTSLRIATSHHSAIERAILNIVTVSDISRPPKRLTLARSQWTYDDTAWMFAVYIAYYPQLKVA</sequence>
<dbReference type="EMBL" id="LGRX02035676">
    <property type="protein sequence ID" value="KAK3233570.1"/>
    <property type="molecule type" value="Genomic_DNA"/>
</dbReference>
<evidence type="ECO:0000313" key="2">
    <source>
        <dbReference type="EMBL" id="KAK3233570.1"/>
    </source>
</evidence>
<dbReference type="AlphaFoldDB" id="A0AAE0BCV5"/>
<evidence type="ECO:0000256" key="1">
    <source>
        <dbReference type="SAM" id="MobiDB-lite"/>
    </source>
</evidence>
<comment type="caution">
    <text evidence="2">The sequence shown here is derived from an EMBL/GenBank/DDBJ whole genome shotgun (WGS) entry which is preliminary data.</text>
</comment>
<gene>
    <name evidence="2" type="ORF">CYMTET_56146</name>
</gene>
<dbReference type="Proteomes" id="UP001190700">
    <property type="component" value="Unassembled WGS sequence"/>
</dbReference>
<accession>A0AAE0BCV5</accession>